<name>A0A198F9F1_9GAMM</name>
<dbReference type="EMBL" id="LXEN01000155">
    <property type="protein sequence ID" value="OAT21502.1"/>
    <property type="molecule type" value="Genomic_DNA"/>
</dbReference>
<proteinExistence type="predicted"/>
<organism evidence="1 2">
    <name type="scientific">Proteus myxofaciens ATCC 19692</name>
    <dbReference type="NCBI Taxonomy" id="1354337"/>
    <lineage>
        <taxon>Bacteria</taxon>
        <taxon>Pseudomonadati</taxon>
        <taxon>Pseudomonadota</taxon>
        <taxon>Gammaproteobacteria</taxon>
        <taxon>Enterobacterales</taxon>
        <taxon>Morganellaceae</taxon>
        <taxon>Proteus</taxon>
    </lineage>
</organism>
<dbReference type="Proteomes" id="UP000094023">
    <property type="component" value="Unassembled WGS sequence"/>
</dbReference>
<dbReference type="RefSeq" id="WP_066753150.1">
    <property type="nucleotide sequence ID" value="NZ_LXEN01000155.1"/>
</dbReference>
<dbReference type="AlphaFoldDB" id="A0A198F9F1"/>
<gene>
    <name evidence="1" type="ORF">M983_3106</name>
</gene>
<evidence type="ECO:0000313" key="1">
    <source>
        <dbReference type="EMBL" id="OAT21502.1"/>
    </source>
</evidence>
<accession>A0A198F9F1</accession>
<dbReference type="OrthoDB" id="6466667at2"/>
<comment type="caution">
    <text evidence="1">The sequence shown here is derived from an EMBL/GenBank/DDBJ whole genome shotgun (WGS) entry which is preliminary data.</text>
</comment>
<protein>
    <submittedName>
        <fullName evidence="1">Uncharacterized protein</fullName>
    </submittedName>
</protein>
<reference evidence="1 2" key="1">
    <citation type="submission" date="2016-04" db="EMBL/GenBank/DDBJ databases">
        <title>ATOL: Assembling a taxonomically balanced genome-scale reconstruction of the evolutionary history of the Enterobacteriaceae.</title>
        <authorList>
            <person name="Plunkett G.III."/>
            <person name="Neeno-Eckwall E.C."/>
            <person name="Glasner J.D."/>
            <person name="Perna N.T."/>
        </authorList>
    </citation>
    <scope>NUCLEOTIDE SEQUENCE [LARGE SCALE GENOMIC DNA]</scope>
    <source>
        <strain evidence="1 2">ATCC 19692</strain>
    </source>
</reference>
<sequence>MKNVSDIPTCRPIQNINNVKNNNSTLANMIASVKNSIKTFFVGSEMRKRENIHKICAEFITRISTTKIYNEAEILDENKLNANAKISARVTHKILSKNINKLFNLIKKEMLNQNDKSLSPIDGHADQSVNIMLAALYRAYEKTEPSMSNNIGSTNNAVLKSQIEEIITENFTIKKMSVSNQQNDFEKIDKENVMPLLKKISQKYEKELEELTQNATNKIDYILEKNRILIENLKKYNMD</sequence>
<evidence type="ECO:0000313" key="2">
    <source>
        <dbReference type="Proteomes" id="UP000094023"/>
    </source>
</evidence>
<keyword evidence="2" id="KW-1185">Reference proteome</keyword>